<evidence type="ECO:0000313" key="2">
    <source>
        <dbReference type="Proteomes" id="UP000530424"/>
    </source>
</evidence>
<reference evidence="1 2" key="1">
    <citation type="submission" date="2020-07" db="EMBL/GenBank/DDBJ databases">
        <title>Sequencing the genomes of 1000 actinobacteria strains.</title>
        <authorList>
            <person name="Klenk H.-P."/>
        </authorList>
    </citation>
    <scope>NUCLEOTIDE SEQUENCE [LARGE SCALE GENOMIC DNA]</scope>
    <source>
        <strain evidence="1 2">DSM 103833</strain>
    </source>
</reference>
<dbReference type="AlphaFoldDB" id="A0A853C253"/>
<dbReference type="Proteomes" id="UP000530424">
    <property type="component" value="Unassembled WGS sequence"/>
</dbReference>
<evidence type="ECO:0000313" key="1">
    <source>
        <dbReference type="EMBL" id="NYJ00668.1"/>
    </source>
</evidence>
<dbReference type="EMBL" id="JACCFP010000001">
    <property type="protein sequence ID" value="NYJ00668.1"/>
    <property type="molecule type" value="Genomic_DNA"/>
</dbReference>
<name>A0A853C253_9ACTN</name>
<sequence>MVVWIAALVALAAVLAFVTAVSRSVLAPAWPDEAPLQVRESRAVDQQLPHLARLVAAEDPTAAHRIVREVTADLLAAAHLSPADLDPRVAAFLADPPLASPARYRAELAAVLERIERL</sequence>
<dbReference type="RefSeq" id="WP_179667223.1">
    <property type="nucleotide sequence ID" value="NZ_JACCFP010000001.1"/>
</dbReference>
<organism evidence="1 2">
    <name type="scientific">Nocardioides thalensis</name>
    <dbReference type="NCBI Taxonomy" id="1914755"/>
    <lineage>
        <taxon>Bacteria</taxon>
        <taxon>Bacillati</taxon>
        <taxon>Actinomycetota</taxon>
        <taxon>Actinomycetes</taxon>
        <taxon>Propionibacteriales</taxon>
        <taxon>Nocardioidaceae</taxon>
        <taxon>Nocardioides</taxon>
    </lineage>
</organism>
<protein>
    <submittedName>
        <fullName evidence="1">Uncharacterized protein</fullName>
    </submittedName>
</protein>
<keyword evidence="2" id="KW-1185">Reference proteome</keyword>
<accession>A0A853C253</accession>
<gene>
    <name evidence="1" type="ORF">HNR19_001366</name>
</gene>
<proteinExistence type="predicted"/>
<comment type="caution">
    <text evidence="1">The sequence shown here is derived from an EMBL/GenBank/DDBJ whole genome shotgun (WGS) entry which is preliminary data.</text>
</comment>